<feature type="compositionally biased region" description="Low complexity" evidence="1">
    <location>
        <begin position="475"/>
        <end position="492"/>
    </location>
</feature>
<keyword evidence="2" id="KW-0472">Membrane</keyword>
<feature type="compositionally biased region" description="Polar residues" evidence="1">
    <location>
        <begin position="493"/>
        <end position="504"/>
    </location>
</feature>
<keyword evidence="5" id="KW-1185">Reference proteome</keyword>
<feature type="region of interest" description="Disordered" evidence="1">
    <location>
        <begin position="449"/>
        <end position="530"/>
    </location>
</feature>
<evidence type="ECO:0000313" key="5">
    <source>
        <dbReference type="Proteomes" id="UP000191931"/>
    </source>
</evidence>
<gene>
    <name evidence="4" type="ORF">MTBBW1_2030022</name>
</gene>
<feature type="region of interest" description="Disordered" evidence="1">
    <location>
        <begin position="760"/>
        <end position="805"/>
    </location>
</feature>
<proteinExistence type="predicted"/>
<name>A0A1W1HC04_9BACT</name>
<feature type="compositionally biased region" description="Basic and acidic residues" evidence="1">
    <location>
        <begin position="760"/>
        <end position="777"/>
    </location>
</feature>
<feature type="region of interest" description="Disordered" evidence="1">
    <location>
        <begin position="299"/>
        <end position="347"/>
    </location>
</feature>
<evidence type="ECO:0000259" key="3">
    <source>
        <dbReference type="Pfam" id="PF20013"/>
    </source>
</evidence>
<reference evidence="4 5" key="1">
    <citation type="submission" date="2017-03" db="EMBL/GenBank/DDBJ databases">
        <authorList>
            <person name="Afonso C.L."/>
            <person name="Miller P.J."/>
            <person name="Scott M.A."/>
            <person name="Spackman E."/>
            <person name="Goraichik I."/>
            <person name="Dimitrov K.M."/>
            <person name="Suarez D.L."/>
            <person name="Swayne D.E."/>
        </authorList>
    </citation>
    <scope>NUCLEOTIDE SEQUENCE [LARGE SCALE GENOMIC DNA]</scope>
    <source>
        <strain evidence="4">PRJEB14757</strain>
    </source>
</reference>
<dbReference type="AlphaFoldDB" id="A0A1W1HC04"/>
<feature type="compositionally biased region" description="Polar residues" evidence="1">
    <location>
        <begin position="382"/>
        <end position="399"/>
    </location>
</feature>
<organism evidence="4 5">
    <name type="scientific">Desulfamplus magnetovallimortis</name>
    <dbReference type="NCBI Taxonomy" id="1246637"/>
    <lineage>
        <taxon>Bacteria</taxon>
        <taxon>Pseudomonadati</taxon>
        <taxon>Thermodesulfobacteriota</taxon>
        <taxon>Desulfobacteria</taxon>
        <taxon>Desulfobacterales</taxon>
        <taxon>Desulfobacteraceae</taxon>
        <taxon>Desulfamplus</taxon>
    </lineage>
</organism>
<evidence type="ECO:0000313" key="4">
    <source>
        <dbReference type="EMBL" id="SLM29932.1"/>
    </source>
</evidence>
<feature type="region of interest" description="Disordered" evidence="1">
    <location>
        <begin position="368"/>
        <end position="399"/>
    </location>
</feature>
<dbReference type="EMBL" id="FWEV01000117">
    <property type="protein sequence ID" value="SLM29932.1"/>
    <property type="molecule type" value="Genomic_DNA"/>
</dbReference>
<dbReference type="Proteomes" id="UP000191931">
    <property type="component" value="Unassembled WGS sequence"/>
</dbReference>
<feature type="region of interest" description="Disordered" evidence="1">
    <location>
        <begin position="932"/>
        <end position="967"/>
    </location>
</feature>
<sequence length="984" mass="109303">MIYELIYTSYPRGLKAGTSGFSPVAYTEGMPRKYIALCESLSGYNYFYPVDHGLYALNPVAYSHYRFNIEGRDISVLSRISPAGRDYSGRENKIAHHFVLEQDDIAKIPAGPASVMISGTLFRHEWDDEPSLLAGYMDLKSKMITGIESLRPAWKSWRFFFGNSVGDEMLNRFASSAFNVANMQTPSFIRFNVGNAPMIRFADGRVEHSSLPLIAESMEILGAEKRWEVTFNTYFNTKPMDSGCIWRCCVKESKGCRSLAKYPSASLFDIPEKQNVKDLWENTDPFWKRHDALQTDAYGKEKDAGIKNESGVNRGASVSGIDTPYSSDSFGRPESSASFDRPENAGAFEKSDGVNILDSNAASASDYNISSSSSSFNDPEGISSSNVLSSKQDFQSGNGTEKEIKRGFGAGIPSILMAFIAGVLFVVFVLYLSGALNIGLGDKNQEQPVASDVKSLPENPESANLVEQTDKSEKNGNNSSVDSDNNSSVYSGESSAQNTNQVHSGNMAEENSENSKKNVNISEEKHEESKAVPASLNTYLHFYPSKESFSTINTEPSLKKIECRMMASDGKTFSAYFEEPFISDSKKWKIKHYDTNEPLGDVSKKSAEKIYVDAPKDFSAIYLKTPDGKSSDLMWISPVAVSNMQIADMVVENGWEIKSEKGFMELLPVFLYYLAQNNLEQQLTATLALSIKDDSKKNIELPMSCSVNKQLNADGLPFIIDLGLFHELESVRNEIKDAIYREIAYIEKFVRDAEPFLKKANSDNSRKDPAIEKKDVAGVDSVQNQSADTSDKSGNMAGEQEVGGNVDGGNEKEFELLINITKSLNNKMDSLKKKISSLPLLAVIKDFSEIVELSKKMPEENAEYDKGVNRMLAFFSKPYEQQKFSDFLTLLKNIDSFISTGTPAPSSFDPETLIPFQNVNIGYIHEEVFGSDSHKDISEGEPSGNQSDDRDKDIENGTSDRSSKKTVKPILHWENKYPLSVQHF</sequence>
<feature type="transmembrane region" description="Helical" evidence="2">
    <location>
        <begin position="415"/>
        <end position="436"/>
    </location>
</feature>
<dbReference type="InterPro" id="IPR045402">
    <property type="entry name" value="GAP1-N2"/>
</dbReference>
<feature type="domain" description="GTPase-associated protein 1 N-terminal" evidence="3">
    <location>
        <begin position="1"/>
        <end position="131"/>
    </location>
</feature>
<protein>
    <recommendedName>
        <fullName evidence="3">GTPase-associated protein 1 N-terminal domain-containing protein</fullName>
    </recommendedName>
</protein>
<evidence type="ECO:0000256" key="1">
    <source>
        <dbReference type="SAM" id="MobiDB-lite"/>
    </source>
</evidence>
<dbReference type="RefSeq" id="WP_080807098.1">
    <property type="nucleotide sequence ID" value="NZ_LT828556.1"/>
</dbReference>
<keyword evidence="2" id="KW-1133">Transmembrane helix</keyword>
<dbReference type="OrthoDB" id="167038at2"/>
<accession>A0A1W1HC04</accession>
<evidence type="ECO:0000256" key="2">
    <source>
        <dbReference type="SAM" id="Phobius"/>
    </source>
</evidence>
<dbReference type="Pfam" id="PF20013">
    <property type="entry name" value="GAP1-N2"/>
    <property type="match status" value="1"/>
</dbReference>
<keyword evidence="2" id="KW-0812">Transmembrane</keyword>
<feature type="compositionally biased region" description="Low complexity" evidence="1">
    <location>
        <begin position="368"/>
        <end position="378"/>
    </location>
</feature>
<dbReference type="STRING" id="1246637.MTBBW1_2030022"/>